<comment type="caution">
    <text evidence="1">The sequence shown here is derived from an EMBL/GenBank/DDBJ whole genome shotgun (WGS) entry which is preliminary data.</text>
</comment>
<dbReference type="AlphaFoldDB" id="A0AA44J9F3"/>
<evidence type="ECO:0000313" key="1">
    <source>
        <dbReference type="EMBL" id="NTC28617.1"/>
    </source>
</evidence>
<accession>A0AA44J9F3</accession>
<dbReference type="InterPro" id="IPR021232">
    <property type="entry name" value="DUF2735"/>
</dbReference>
<dbReference type="Proteomes" id="UP000702952">
    <property type="component" value="Unassembled WGS sequence"/>
</dbReference>
<dbReference type="RefSeq" id="WP_019565109.1">
    <property type="nucleotide sequence ID" value="NZ_CP011246.1"/>
</dbReference>
<name>A0AA44J9F3_AGRTU</name>
<protein>
    <submittedName>
        <fullName evidence="1">DUF2735 domain-containing protein</fullName>
    </submittedName>
</protein>
<organism evidence="1 2">
    <name type="scientific">Agrobacterium tumefaciens</name>
    <dbReference type="NCBI Taxonomy" id="358"/>
    <lineage>
        <taxon>Bacteria</taxon>
        <taxon>Pseudomonadati</taxon>
        <taxon>Pseudomonadota</taxon>
        <taxon>Alphaproteobacteria</taxon>
        <taxon>Hyphomicrobiales</taxon>
        <taxon>Rhizobiaceae</taxon>
        <taxon>Rhizobium/Agrobacterium group</taxon>
        <taxon>Agrobacterium</taxon>
        <taxon>Agrobacterium tumefaciens complex</taxon>
    </lineage>
</organism>
<dbReference type="Pfam" id="PF10931">
    <property type="entry name" value="DUF2735"/>
    <property type="match status" value="1"/>
</dbReference>
<dbReference type="EMBL" id="JAAMAY010000016">
    <property type="protein sequence ID" value="NTC28617.1"/>
    <property type="molecule type" value="Genomic_DNA"/>
</dbReference>
<evidence type="ECO:0000313" key="2">
    <source>
        <dbReference type="Proteomes" id="UP000702952"/>
    </source>
</evidence>
<sequence>MFDMATGFHRETATIFQFPVGGRAGLSKFRNIGLSDLEREARQPHVDFGSWYHDDAIRDEEREDKPHA</sequence>
<reference evidence="1" key="1">
    <citation type="journal article" date="2020" name="Science">
        <title>Unexpected conservation and global transmission of agrobacterial virulence plasmids.</title>
        <authorList>
            <person name="Weisberg A.J."/>
            <person name="Davis E.W. 2nd"/>
            <person name="Tabima J."/>
            <person name="Belcher M.S."/>
            <person name="Miller M."/>
            <person name="Kuo C.H."/>
            <person name="Loper J.E."/>
            <person name="Grunwald N.J."/>
            <person name="Putnam M.L."/>
            <person name="Chang J.H."/>
        </authorList>
    </citation>
    <scope>NUCLEOTIDE SEQUENCE</scope>
    <source>
        <strain evidence="1">17-1853-1a</strain>
    </source>
</reference>
<proteinExistence type="predicted"/>
<gene>
    <name evidence="1" type="ORF">G6M46_10635</name>
</gene>